<reference evidence="1 2" key="1">
    <citation type="submission" date="2019-02" db="EMBL/GenBank/DDBJ databases">
        <title>WGS of Pseudoxanthomonas species novum from clinical isolates.</title>
        <authorList>
            <person name="Bernier A.-M."/>
            <person name="Bernard K."/>
            <person name="Vachon A."/>
        </authorList>
    </citation>
    <scope>NUCLEOTIDE SEQUENCE [LARGE SCALE GENOMIC DNA]</scope>
    <source>
        <strain evidence="1 2">NML171202</strain>
    </source>
</reference>
<proteinExistence type="predicted"/>
<protein>
    <recommendedName>
        <fullName evidence="3">Phage gp6-like head-tail connector protein</fullName>
    </recommendedName>
</protein>
<evidence type="ECO:0000313" key="1">
    <source>
        <dbReference type="EMBL" id="TAA27373.1"/>
    </source>
</evidence>
<dbReference type="EMBL" id="SHMB01000006">
    <property type="protein sequence ID" value="TAA27373.1"/>
    <property type="molecule type" value="Genomic_DNA"/>
</dbReference>
<accession>A0A4Q8LED7</accession>
<dbReference type="Proteomes" id="UP000291286">
    <property type="component" value="Unassembled WGS sequence"/>
</dbReference>
<evidence type="ECO:0008006" key="3">
    <source>
        <dbReference type="Google" id="ProtNLM"/>
    </source>
</evidence>
<name>A0A4Q8LED7_9GAMM</name>
<comment type="caution">
    <text evidence="1">The sequence shown here is derived from an EMBL/GenBank/DDBJ whole genome shotgun (WGS) entry which is preliminary data.</text>
</comment>
<gene>
    <name evidence="1" type="ORF">EA661_14705</name>
</gene>
<organism evidence="1 2">
    <name type="scientific">Pseudoxanthomonas winnipegensis</name>
    <dbReference type="NCBI Taxonomy" id="2480810"/>
    <lineage>
        <taxon>Bacteria</taxon>
        <taxon>Pseudomonadati</taxon>
        <taxon>Pseudomonadota</taxon>
        <taxon>Gammaproteobacteria</taxon>
        <taxon>Lysobacterales</taxon>
        <taxon>Lysobacteraceae</taxon>
        <taxon>Pseudoxanthomonas</taxon>
    </lineage>
</organism>
<evidence type="ECO:0000313" key="2">
    <source>
        <dbReference type="Proteomes" id="UP000291286"/>
    </source>
</evidence>
<dbReference type="AlphaFoldDB" id="A0A4Q8LED7"/>
<sequence>MITVVDLRAFVRVIGDDLDDQLVLALTAGRAEAAAYLGRTPDEEVTDEAMGTLYLARSHFDDADADRCRQVGRLLLFPFRVGSGVGGA</sequence>
<dbReference type="RefSeq" id="WP_130520033.1">
    <property type="nucleotide sequence ID" value="NZ_SHMA01000001.1"/>
</dbReference>